<sequence>MREHTYAEYASLGERKLSVLPLVFLIFYEVSGLPFGVEDSVRAVVFKIIASTTQLRLMLHAG</sequence>
<organism evidence="1 2">
    <name type="scientific">Escallonia herrerae</name>
    <dbReference type="NCBI Taxonomy" id="1293975"/>
    <lineage>
        <taxon>Eukaryota</taxon>
        <taxon>Viridiplantae</taxon>
        <taxon>Streptophyta</taxon>
        <taxon>Embryophyta</taxon>
        <taxon>Tracheophyta</taxon>
        <taxon>Spermatophyta</taxon>
        <taxon>Magnoliopsida</taxon>
        <taxon>eudicotyledons</taxon>
        <taxon>Gunneridae</taxon>
        <taxon>Pentapetalae</taxon>
        <taxon>asterids</taxon>
        <taxon>campanulids</taxon>
        <taxon>Escalloniales</taxon>
        <taxon>Escalloniaceae</taxon>
        <taxon>Escallonia</taxon>
    </lineage>
</organism>
<proteinExistence type="predicted"/>
<gene>
    <name evidence="1" type="ORF">RJ639_017712</name>
</gene>
<reference evidence="1" key="1">
    <citation type="submission" date="2022-12" db="EMBL/GenBank/DDBJ databases">
        <title>Draft genome assemblies for two species of Escallonia (Escalloniales).</title>
        <authorList>
            <person name="Chanderbali A."/>
            <person name="Dervinis C."/>
            <person name="Anghel I."/>
            <person name="Soltis D."/>
            <person name="Soltis P."/>
            <person name="Zapata F."/>
        </authorList>
    </citation>
    <scope>NUCLEOTIDE SEQUENCE</scope>
    <source>
        <strain evidence="1">UCBG64.0493</strain>
        <tissue evidence="1">Leaf</tissue>
    </source>
</reference>
<protein>
    <submittedName>
        <fullName evidence="1">Uncharacterized protein</fullName>
    </submittedName>
</protein>
<accession>A0AA89ALA5</accession>
<name>A0AA89ALA5_9ASTE</name>
<evidence type="ECO:0000313" key="1">
    <source>
        <dbReference type="EMBL" id="KAK3006557.1"/>
    </source>
</evidence>
<dbReference type="Proteomes" id="UP001188597">
    <property type="component" value="Unassembled WGS sequence"/>
</dbReference>
<dbReference type="AlphaFoldDB" id="A0AA89ALA5"/>
<comment type="caution">
    <text evidence="1">The sequence shown here is derived from an EMBL/GenBank/DDBJ whole genome shotgun (WGS) entry which is preliminary data.</text>
</comment>
<keyword evidence="2" id="KW-1185">Reference proteome</keyword>
<dbReference type="EMBL" id="JAVXUP010001980">
    <property type="protein sequence ID" value="KAK3006557.1"/>
    <property type="molecule type" value="Genomic_DNA"/>
</dbReference>
<evidence type="ECO:0000313" key="2">
    <source>
        <dbReference type="Proteomes" id="UP001188597"/>
    </source>
</evidence>